<dbReference type="Pfam" id="PF00486">
    <property type="entry name" value="Trans_reg_C"/>
    <property type="match status" value="1"/>
</dbReference>
<proteinExistence type="predicted"/>
<sequence length="181" mass="20216">MPHPSLLAADPYVVSTDRLLPAVIRLGDRSRPRQLTLIVHINGDPAQAPELAANVVDALRAAVDPPATVVDFPAPAVVPTGPDLRISVGARQVVYRRRTIAFTRLEFDLLLFLCERPHRVHRRSSLLAQVWKFPDNMPSERTIDIHVRRIRKKLGTEFDLISTVRGIGYRLDPSDLVALTP</sequence>
<feature type="domain" description="OmpR/PhoB-type" evidence="7">
    <location>
        <begin position="75"/>
        <end position="173"/>
    </location>
</feature>
<comment type="caution">
    <text evidence="8">The sequence shown here is derived from an EMBL/GenBank/DDBJ whole genome shotgun (WGS) entry which is preliminary data.</text>
</comment>
<accession>A0ABN2I6U6</accession>
<evidence type="ECO:0000256" key="1">
    <source>
        <dbReference type="ARBA" id="ARBA00022553"/>
    </source>
</evidence>
<evidence type="ECO:0000259" key="7">
    <source>
        <dbReference type="PROSITE" id="PS51755"/>
    </source>
</evidence>
<evidence type="ECO:0000256" key="3">
    <source>
        <dbReference type="ARBA" id="ARBA00023015"/>
    </source>
</evidence>
<keyword evidence="5" id="KW-0804">Transcription</keyword>
<dbReference type="Gene3D" id="1.10.10.10">
    <property type="entry name" value="Winged helix-like DNA-binding domain superfamily/Winged helix DNA-binding domain"/>
    <property type="match status" value="1"/>
</dbReference>
<dbReference type="PROSITE" id="PS51755">
    <property type="entry name" value="OMPR_PHOB"/>
    <property type="match status" value="1"/>
</dbReference>
<feature type="DNA-binding region" description="OmpR/PhoB-type" evidence="6">
    <location>
        <begin position="75"/>
        <end position="173"/>
    </location>
</feature>
<dbReference type="EMBL" id="BAAANY010000022">
    <property type="protein sequence ID" value="GAA1699687.1"/>
    <property type="molecule type" value="Genomic_DNA"/>
</dbReference>
<keyword evidence="1" id="KW-0597">Phosphoprotein</keyword>
<reference evidence="8 9" key="1">
    <citation type="journal article" date="2019" name="Int. J. Syst. Evol. Microbiol.">
        <title>The Global Catalogue of Microorganisms (GCM) 10K type strain sequencing project: providing services to taxonomists for standard genome sequencing and annotation.</title>
        <authorList>
            <consortium name="The Broad Institute Genomics Platform"/>
            <consortium name="The Broad Institute Genome Sequencing Center for Infectious Disease"/>
            <person name="Wu L."/>
            <person name="Ma J."/>
        </authorList>
    </citation>
    <scope>NUCLEOTIDE SEQUENCE [LARGE SCALE GENOMIC DNA]</scope>
    <source>
        <strain evidence="8 9">JCM 14718</strain>
    </source>
</reference>
<keyword evidence="3" id="KW-0805">Transcription regulation</keyword>
<dbReference type="PANTHER" id="PTHR48111:SF1">
    <property type="entry name" value="TWO-COMPONENT RESPONSE REGULATOR ORR33"/>
    <property type="match status" value="1"/>
</dbReference>
<dbReference type="SUPFAM" id="SSF46894">
    <property type="entry name" value="C-terminal effector domain of the bipartite response regulators"/>
    <property type="match status" value="1"/>
</dbReference>
<dbReference type="Proteomes" id="UP001500618">
    <property type="component" value="Unassembled WGS sequence"/>
</dbReference>
<dbReference type="InterPro" id="IPR016032">
    <property type="entry name" value="Sig_transdc_resp-reg_C-effctor"/>
</dbReference>
<evidence type="ECO:0000256" key="6">
    <source>
        <dbReference type="PROSITE-ProRule" id="PRU01091"/>
    </source>
</evidence>
<name>A0ABN2I6U6_9ACTN</name>
<evidence type="ECO:0000256" key="2">
    <source>
        <dbReference type="ARBA" id="ARBA00023012"/>
    </source>
</evidence>
<dbReference type="SMART" id="SM00862">
    <property type="entry name" value="Trans_reg_C"/>
    <property type="match status" value="1"/>
</dbReference>
<keyword evidence="4 6" id="KW-0238">DNA-binding</keyword>
<evidence type="ECO:0000256" key="5">
    <source>
        <dbReference type="ARBA" id="ARBA00023163"/>
    </source>
</evidence>
<evidence type="ECO:0000256" key="4">
    <source>
        <dbReference type="ARBA" id="ARBA00023125"/>
    </source>
</evidence>
<gene>
    <name evidence="8" type="ORF">GCM10009765_56420</name>
</gene>
<organism evidence="8 9">
    <name type="scientific">Fodinicola feengrottensis</name>
    <dbReference type="NCBI Taxonomy" id="435914"/>
    <lineage>
        <taxon>Bacteria</taxon>
        <taxon>Bacillati</taxon>
        <taxon>Actinomycetota</taxon>
        <taxon>Actinomycetes</taxon>
        <taxon>Mycobacteriales</taxon>
        <taxon>Fodinicola</taxon>
    </lineage>
</organism>
<evidence type="ECO:0000313" key="8">
    <source>
        <dbReference type="EMBL" id="GAA1699687.1"/>
    </source>
</evidence>
<keyword evidence="9" id="KW-1185">Reference proteome</keyword>
<dbReference type="InterPro" id="IPR036388">
    <property type="entry name" value="WH-like_DNA-bd_sf"/>
</dbReference>
<dbReference type="InterPro" id="IPR001867">
    <property type="entry name" value="OmpR/PhoB-type_DNA-bd"/>
</dbReference>
<keyword evidence="2" id="KW-0902">Two-component regulatory system</keyword>
<dbReference type="PANTHER" id="PTHR48111">
    <property type="entry name" value="REGULATOR OF RPOS"/>
    <property type="match status" value="1"/>
</dbReference>
<dbReference type="RefSeq" id="WP_344313398.1">
    <property type="nucleotide sequence ID" value="NZ_BAAANY010000022.1"/>
</dbReference>
<dbReference type="CDD" id="cd00383">
    <property type="entry name" value="trans_reg_C"/>
    <property type="match status" value="1"/>
</dbReference>
<protein>
    <recommendedName>
        <fullName evidence="7">OmpR/PhoB-type domain-containing protein</fullName>
    </recommendedName>
</protein>
<dbReference type="InterPro" id="IPR039420">
    <property type="entry name" value="WalR-like"/>
</dbReference>
<evidence type="ECO:0000313" key="9">
    <source>
        <dbReference type="Proteomes" id="UP001500618"/>
    </source>
</evidence>